<evidence type="ECO:0000313" key="5">
    <source>
        <dbReference type="Proteomes" id="UP001431181"/>
    </source>
</evidence>
<protein>
    <recommendedName>
        <fullName evidence="3">Death domain-containing protein</fullName>
    </recommendedName>
</protein>
<comment type="caution">
    <text evidence="4">The sequence shown here is derived from an EMBL/GenBank/DDBJ whole genome shotgun (WGS) entry which is preliminary data.</text>
</comment>
<keyword evidence="5" id="KW-1185">Reference proteome</keyword>
<name>A0ABT3KBZ2_9GAMM</name>
<evidence type="ECO:0000256" key="1">
    <source>
        <dbReference type="SAM" id="Coils"/>
    </source>
</evidence>
<dbReference type="Proteomes" id="UP001431181">
    <property type="component" value="Unassembled WGS sequence"/>
</dbReference>
<feature type="domain" description="Death" evidence="3">
    <location>
        <begin position="49"/>
        <end position="108"/>
    </location>
</feature>
<dbReference type="RefSeq" id="WP_265217190.1">
    <property type="nucleotide sequence ID" value="NZ_JAPEUL010000004.1"/>
</dbReference>
<evidence type="ECO:0000256" key="2">
    <source>
        <dbReference type="SAM" id="Phobius"/>
    </source>
</evidence>
<dbReference type="EMBL" id="JAPEUL010000004">
    <property type="protein sequence ID" value="MCW4628028.1"/>
    <property type="molecule type" value="Genomic_DNA"/>
</dbReference>
<proteinExistence type="predicted"/>
<feature type="coiled-coil region" evidence="1">
    <location>
        <begin position="30"/>
        <end position="68"/>
    </location>
</feature>
<feature type="transmembrane region" description="Helical" evidence="2">
    <location>
        <begin position="12"/>
        <end position="33"/>
    </location>
</feature>
<organism evidence="4 5">
    <name type="scientific">Marinomonas rhodophyticola</name>
    <dbReference type="NCBI Taxonomy" id="2992803"/>
    <lineage>
        <taxon>Bacteria</taxon>
        <taxon>Pseudomonadati</taxon>
        <taxon>Pseudomonadota</taxon>
        <taxon>Gammaproteobacteria</taxon>
        <taxon>Oceanospirillales</taxon>
        <taxon>Oceanospirillaceae</taxon>
        <taxon>Marinomonas</taxon>
    </lineage>
</organism>
<evidence type="ECO:0000259" key="3">
    <source>
        <dbReference type="PROSITE" id="PS50017"/>
    </source>
</evidence>
<sequence>MTDWLSQSVWVLSGFCIGAILLSGIAGAIVQAMRRQWQITQEKMQQQNEELQRLLQQSKDHIHYLEKESLTLEQQFAAAQSVWQEKEAFYREQKSKTKPNLSKWLRKL</sequence>
<dbReference type="InterPro" id="IPR000488">
    <property type="entry name" value="Death_dom"/>
</dbReference>
<keyword evidence="2" id="KW-0812">Transmembrane</keyword>
<accession>A0ABT3KBZ2</accession>
<reference evidence="4" key="1">
    <citation type="submission" date="2022-11" db="EMBL/GenBank/DDBJ databases">
        <title>Marinomonas sp. nov., isolated from marine algae.</title>
        <authorList>
            <person name="Choi D.G."/>
            <person name="Kim J.M."/>
            <person name="Lee J.K."/>
            <person name="Baek J.H."/>
            <person name="Jeon C.O."/>
        </authorList>
    </citation>
    <scope>NUCLEOTIDE SEQUENCE</scope>
    <source>
        <strain evidence="4">KJ51-3</strain>
    </source>
</reference>
<dbReference type="PROSITE" id="PS50017">
    <property type="entry name" value="DEATH_DOMAIN"/>
    <property type="match status" value="1"/>
</dbReference>
<keyword evidence="1" id="KW-0175">Coiled coil</keyword>
<keyword evidence="2" id="KW-1133">Transmembrane helix</keyword>
<keyword evidence="2" id="KW-0472">Membrane</keyword>
<gene>
    <name evidence="4" type="ORF">ONZ52_02910</name>
</gene>
<evidence type="ECO:0000313" key="4">
    <source>
        <dbReference type="EMBL" id="MCW4628028.1"/>
    </source>
</evidence>